<comment type="caution">
    <text evidence="1">The sequence shown here is derived from an EMBL/GenBank/DDBJ whole genome shotgun (WGS) entry which is preliminary data.</text>
</comment>
<accession>A0A9D4KMT8</accession>
<protein>
    <submittedName>
        <fullName evidence="1">Uncharacterized protein</fullName>
    </submittedName>
</protein>
<dbReference type="EMBL" id="JAIWYP010000004">
    <property type="protein sequence ID" value="KAH3842394.1"/>
    <property type="molecule type" value="Genomic_DNA"/>
</dbReference>
<evidence type="ECO:0000313" key="2">
    <source>
        <dbReference type="Proteomes" id="UP000828390"/>
    </source>
</evidence>
<gene>
    <name evidence="1" type="ORF">DPMN_115890</name>
</gene>
<name>A0A9D4KMT8_DREPO</name>
<evidence type="ECO:0000313" key="1">
    <source>
        <dbReference type="EMBL" id="KAH3842394.1"/>
    </source>
</evidence>
<reference evidence="1" key="1">
    <citation type="journal article" date="2019" name="bioRxiv">
        <title>The Genome of the Zebra Mussel, Dreissena polymorpha: A Resource for Invasive Species Research.</title>
        <authorList>
            <person name="McCartney M.A."/>
            <person name="Auch B."/>
            <person name="Kono T."/>
            <person name="Mallez S."/>
            <person name="Zhang Y."/>
            <person name="Obille A."/>
            <person name="Becker A."/>
            <person name="Abrahante J.E."/>
            <person name="Garbe J."/>
            <person name="Badalamenti J.P."/>
            <person name="Herman A."/>
            <person name="Mangelson H."/>
            <person name="Liachko I."/>
            <person name="Sullivan S."/>
            <person name="Sone E.D."/>
            <person name="Koren S."/>
            <person name="Silverstein K.A.T."/>
            <person name="Beckman K.B."/>
            <person name="Gohl D.M."/>
        </authorList>
    </citation>
    <scope>NUCLEOTIDE SEQUENCE</scope>
    <source>
        <strain evidence="1">Duluth1</strain>
        <tissue evidence="1">Whole animal</tissue>
    </source>
</reference>
<dbReference type="Proteomes" id="UP000828390">
    <property type="component" value="Unassembled WGS sequence"/>
</dbReference>
<proteinExistence type="predicted"/>
<sequence length="153" mass="17148">MTFVVSIKPSHSRGLIRICILVRRILMRYHATLRDTTPPCGLFYEGHDCAITVATYAIRPIFEWRVTREINNTKQFQSKNTPKAAVHECAGSRGSYASSRMEINAQVAAAHECAGSSGPCTSRRLERNAPEAAVHVPLGDWKGMRRKQLSMYL</sequence>
<keyword evidence="2" id="KW-1185">Reference proteome</keyword>
<reference evidence="1" key="2">
    <citation type="submission" date="2020-11" db="EMBL/GenBank/DDBJ databases">
        <authorList>
            <person name="McCartney M.A."/>
            <person name="Auch B."/>
            <person name="Kono T."/>
            <person name="Mallez S."/>
            <person name="Becker A."/>
            <person name="Gohl D.M."/>
            <person name="Silverstein K.A.T."/>
            <person name="Koren S."/>
            <person name="Bechman K.B."/>
            <person name="Herman A."/>
            <person name="Abrahante J.E."/>
            <person name="Garbe J."/>
        </authorList>
    </citation>
    <scope>NUCLEOTIDE SEQUENCE</scope>
    <source>
        <strain evidence="1">Duluth1</strain>
        <tissue evidence="1">Whole animal</tissue>
    </source>
</reference>
<dbReference type="AlphaFoldDB" id="A0A9D4KMT8"/>
<organism evidence="1 2">
    <name type="scientific">Dreissena polymorpha</name>
    <name type="common">Zebra mussel</name>
    <name type="synonym">Mytilus polymorpha</name>
    <dbReference type="NCBI Taxonomy" id="45954"/>
    <lineage>
        <taxon>Eukaryota</taxon>
        <taxon>Metazoa</taxon>
        <taxon>Spiralia</taxon>
        <taxon>Lophotrochozoa</taxon>
        <taxon>Mollusca</taxon>
        <taxon>Bivalvia</taxon>
        <taxon>Autobranchia</taxon>
        <taxon>Heteroconchia</taxon>
        <taxon>Euheterodonta</taxon>
        <taxon>Imparidentia</taxon>
        <taxon>Neoheterodontei</taxon>
        <taxon>Myida</taxon>
        <taxon>Dreissenoidea</taxon>
        <taxon>Dreissenidae</taxon>
        <taxon>Dreissena</taxon>
    </lineage>
</organism>